<dbReference type="GO" id="GO:0003677">
    <property type="term" value="F:DNA binding"/>
    <property type="evidence" value="ECO:0007669"/>
    <property type="project" value="InterPro"/>
</dbReference>
<organism evidence="8 9">
    <name type="scientific">Spirosoma radiotolerans</name>
    <dbReference type="NCBI Taxonomy" id="1379870"/>
    <lineage>
        <taxon>Bacteria</taxon>
        <taxon>Pseudomonadati</taxon>
        <taxon>Bacteroidota</taxon>
        <taxon>Cytophagia</taxon>
        <taxon>Cytophagales</taxon>
        <taxon>Cytophagaceae</taxon>
        <taxon>Spirosoma</taxon>
    </lineage>
</organism>
<dbReference type="PATRIC" id="fig|1379870.5.peg.596"/>
<evidence type="ECO:0000259" key="7">
    <source>
        <dbReference type="SMART" id="SM00478"/>
    </source>
</evidence>
<dbReference type="Gene3D" id="1.10.1670.10">
    <property type="entry name" value="Helix-hairpin-Helix base-excision DNA repair enzymes (C-terminal)"/>
    <property type="match status" value="1"/>
</dbReference>
<dbReference type="Gene3D" id="1.10.340.30">
    <property type="entry name" value="Hypothetical protein, domain 2"/>
    <property type="match status" value="1"/>
</dbReference>
<keyword evidence="5 8" id="KW-0456">Lyase</keyword>
<evidence type="ECO:0000256" key="4">
    <source>
        <dbReference type="ARBA" id="ARBA00023204"/>
    </source>
</evidence>
<keyword evidence="3" id="KW-0378">Hydrolase</keyword>
<evidence type="ECO:0000313" key="8">
    <source>
        <dbReference type="EMBL" id="AKD53977.1"/>
    </source>
</evidence>
<dbReference type="InterPro" id="IPR023170">
    <property type="entry name" value="HhH_base_excis_C"/>
</dbReference>
<dbReference type="CDD" id="cd00056">
    <property type="entry name" value="ENDO3c"/>
    <property type="match status" value="1"/>
</dbReference>
<evidence type="ECO:0000256" key="2">
    <source>
        <dbReference type="ARBA" id="ARBA00022763"/>
    </source>
</evidence>
<evidence type="ECO:0000256" key="1">
    <source>
        <dbReference type="ARBA" id="ARBA00008343"/>
    </source>
</evidence>
<dbReference type="PIRSF" id="PIRSF001435">
    <property type="entry name" value="Nth"/>
    <property type="match status" value="1"/>
</dbReference>
<gene>
    <name evidence="8" type="ORF">SD10_02695</name>
</gene>
<dbReference type="GO" id="GO:0000703">
    <property type="term" value="F:oxidized pyrimidine nucleobase lesion DNA N-glycosylase activity"/>
    <property type="evidence" value="ECO:0007669"/>
    <property type="project" value="TreeGrafter"/>
</dbReference>
<sequence length="220" mass="24705">MKPTFDLNVVLAHIDEAIRPYPKAAMFDLFEQGYNTLFEQLMSCIVSIRTLDETTIPVSLRLFEQARTPQQLLKLDVPTLTQLLYGTTYPDQKAYTMLGIAERIVNEFGGELPASYDTLTSLKGVGPKCANLALGVATGMAAISVDVHVHRVVNRWGYVHTKQPEQTLKVLETQVPRDQWVNINRLLMPFGKHICTGTLPHCSTCPVLPWCEQVGVDRHR</sequence>
<dbReference type="RefSeq" id="WP_046375571.1">
    <property type="nucleotide sequence ID" value="NZ_CP010429.1"/>
</dbReference>
<proteinExistence type="inferred from homology"/>
<keyword evidence="9" id="KW-1185">Reference proteome</keyword>
<dbReference type="AlphaFoldDB" id="A0A0E3V594"/>
<evidence type="ECO:0000313" key="9">
    <source>
        <dbReference type="Proteomes" id="UP000033054"/>
    </source>
</evidence>
<evidence type="ECO:0000256" key="3">
    <source>
        <dbReference type="ARBA" id="ARBA00022801"/>
    </source>
</evidence>
<dbReference type="Pfam" id="PF00730">
    <property type="entry name" value="HhH-GPD"/>
    <property type="match status" value="1"/>
</dbReference>
<dbReference type="KEGG" id="srd:SD10_02695"/>
<dbReference type="HOGENOM" id="CLU_012862_3_4_10"/>
<dbReference type="PANTHER" id="PTHR43286">
    <property type="entry name" value="ENDONUCLEASE III-LIKE PROTEIN 1"/>
    <property type="match status" value="1"/>
</dbReference>
<name>A0A0E3V594_9BACT</name>
<dbReference type="InterPro" id="IPR003265">
    <property type="entry name" value="HhH-GPD_domain"/>
</dbReference>
<dbReference type="STRING" id="1379870.SD10_02695"/>
<reference evidence="8 9" key="1">
    <citation type="journal article" date="2014" name="Curr. Microbiol.">
        <title>Spirosoma radiotolerans sp. nov., a gamma-radiation-resistant bacterium isolated from gamma ray-irradiated soil.</title>
        <authorList>
            <person name="Lee J.J."/>
            <person name="Srinivasan S."/>
            <person name="Lim S."/>
            <person name="Joe M."/>
            <person name="Im S."/>
            <person name="Bae S.I."/>
            <person name="Park K.R."/>
            <person name="Han J.H."/>
            <person name="Park S.H."/>
            <person name="Joo B.M."/>
            <person name="Park S.J."/>
            <person name="Kim M.K."/>
        </authorList>
    </citation>
    <scope>NUCLEOTIDE SEQUENCE [LARGE SCALE GENOMIC DNA]</scope>
    <source>
        <strain evidence="8 9">DG5A</strain>
    </source>
</reference>
<dbReference type="GO" id="GO:0006289">
    <property type="term" value="P:nucleotide-excision repair"/>
    <property type="evidence" value="ECO:0007669"/>
    <property type="project" value="TreeGrafter"/>
</dbReference>
<dbReference type="SUPFAM" id="SSF48150">
    <property type="entry name" value="DNA-glycosylase"/>
    <property type="match status" value="1"/>
</dbReference>
<dbReference type="GO" id="GO:0006285">
    <property type="term" value="P:base-excision repair, AP site formation"/>
    <property type="evidence" value="ECO:0007669"/>
    <property type="project" value="TreeGrafter"/>
</dbReference>
<keyword evidence="2" id="KW-0227">DNA damage</keyword>
<dbReference type="GO" id="GO:0016829">
    <property type="term" value="F:lyase activity"/>
    <property type="evidence" value="ECO:0007669"/>
    <property type="project" value="UniProtKB-KW"/>
</dbReference>
<dbReference type="Pfam" id="PF00633">
    <property type="entry name" value="HHH"/>
    <property type="match status" value="1"/>
</dbReference>
<dbReference type="SMART" id="SM00478">
    <property type="entry name" value="ENDO3c"/>
    <property type="match status" value="1"/>
</dbReference>
<dbReference type="InterPro" id="IPR000445">
    <property type="entry name" value="HhH_motif"/>
</dbReference>
<protein>
    <submittedName>
        <fullName evidence="8">DNA lyase</fullName>
    </submittedName>
</protein>
<keyword evidence="6" id="KW-0326">Glycosidase</keyword>
<dbReference type="OrthoDB" id="9800977at2"/>
<dbReference type="Proteomes" id="UP000033054">
    <property type="component" value="Chromosome"/>
</dbReference>
<evidence type="ECO:0000256" key="6">
    <source>
        <dbReference type="ARBA" id="ARBA00023295"/>
    </source>
</evidence>
<dbReference type="EMBL" id="CP010429">
    <property type="protein sequence ID" value="AKD53977.1"/>
    <property type="molecule type" value="Genomic_DNA"/>
</dbReference>
<comment type="similarity">
    <text evidence="1">Belongs to the Nth/MutY family.</text>
</comment>
<accession>A0A0E3V594</accession>
<dbReference type="GO" id="GO:0003906">
    <property type="term" value="F:DNA-(apurinic or apyrimidinic site) endonuclease activity"/>
    <property type="evidence" value="ECO:0007669"/>
    <property type="project" value="TreeGrafter"/>
</dbReference>
<evidence type="ECO:0000256" key="5">
    <source>
        <dbReference type="ARBA" id="ARBA00023239"/>
    </source>
</evidence>
<keyword evidence="4" id="KW-0234">DNA repair</keyword>
<feature type="domain" description="HhH-GPD" evidence="7">
    <location>
        <begin position="46"/>
        <end position="193"/>
    </location>
</feature>
<dbReference type="InterPro" id="IPR011257">
    <property type="entry name" value="DNA_glycosylase"/>
</dbReference>
<dbReference type="PANTHER" id="PTHR43286:SF1">
    <property type="entry name" value="ENDONUCLEASE III-LIKE PROTEIN 1"/>
    <property type="match status" value="1"/>
</dbReference>